<gene>
    <name evidence="5" type="ORF">M0R45_011839</name>
</gene>
<comment type="pathway">
    <text evidence="1 3">Protein modification; protein ubiquitination.</text>
</comment>
<name>A0AAW1YCD4_RUBAR</name>
<sequence length="82" mass="8499">MGFWGGGGGLICGGAEKLDLKKMIGRAGGRLEIPSVFICPISLEPMQDPVTLCTGQTYERSTFSNGSVGALYLSHHNAGALG</sequence>
<dbReference type="EC" id="2.3.2.27" evidence="3"/>
<dbReference type="Pfam" id="PF04564">
    <property type="entry name" value="U-box"/>
    <property type="match status" value="1"/>
</dbReference>
<dbReference type="PANTHER" id="PTHR22849:SF142">
    <property type="entry name" value="U-BOX DOMAIN-CONTAINING PROTEIN 31"/>
    <property type="match status" value="1"/>
</dbReference>
<comment type="function">
    <text evidence="3">Functions as an E3 ubiquitin ligase.</text>
</comment>
<dbReference type="PROSITE" id="PS51698">
    <property type="entry name" value="U_BOX"/>
    <property type="match status" value="1"/>
</dbReference>
<evidence type="ECO:0000259" key="4">
    <source>
        <dbReference type="PROSITE" id="PS51698"/>
    </source>
</evidence>
<comment type="caution">
    <text evidence="5">The sequence shown here is derived from an EMBL/GenBank/DDBJ whole genome shotgun (WGS) entry which is preliminary data.</text>
</comment>
<keyword evidence="6" id="KW-1185">Reference proteome</keyword>
<organism evidence="5 6">
    <name type="scientific">Rubus argutus</name>
    <name type="common">Southern blackberry</name>
    <dbReference type="NCBI Taxonomy" id="59490"/>
    <lineage>
        <taxon>Eukaryota</taxon>
        <taxon>Viridiplantae</taxon>
        <taxon>Streptophyta</taxon>
        <taxon>Embryophyta</taxon>
        <taxon>Tracheophyta</taxon>
        <taxon>Spermatophyta</taxon>
        <taxon>Magnoliopsida</taxon>
        <taxon>eudicotyledons</taxon>
        <taxon>Gunneridae</taxon>
        <taxon>Pentapetalae</taxon>
        <taxon>rosids</taxon>
        <taxon>fabids</taxon>
        <taxon>Rosales</taxon>
        <taxon>Rosaceae</taxon>
        <taxon>Rosoideae</taxon>
        <taxon>Rosoideae incertae sedis</taxon>
        <taxon>Rubus</taxon>
    </lineage>
</organism>
<comment type="catalytic activity">
    <reaction evidence="3">
        <text>S-ubiquitinyl-[E2 ubiquitin-conjugating enzyme]-L-cysteine + [acceptor protein]-L-lysine = [E2 ubiquitin-conjugating enzyme]-L-cysteine + N(6)-ubiquitinyl-[acceptor protein]-L-lysine.</text>
        <dbReference type="EC" id="2.3.2.27"/>
    </reaction>
</comment>
<keyword evidence="3" id="KW-0833">Ubl conjugation pathway</keyword>
<dbReference type="PANTHER" id="PTHR22849">
    <property type="entry name" value="WDSAM1 PROTEIN"/>
    <property type="match status" value="1"/>
</dbReference>
<dbReference type="GO" id="GO:0061630">
    <property type="term" value="F:ubiquitin protein ligase activity"/>
    <property type="evidence" value="ECO:0007669"/>
    <property type="project" value="UniProtKB-UniRule"/>
</dbReference>
<dbReference type="InterPro" id="IPR013083">
    <property type="entry name" value="Znf_RING/FYVE/PHD"/>
</dbReference>
<dbReference type="GO" id="GO:0016567">
    <property type="term" value="P:protein ubiquitination"/>
    <property type="evidence" value="ECO:0007669"/>
    <property type="project" value="UniProtKB-UniRule"/>
</dbReference>
<dbReference type="InterPro" id="IPR003613">
    <property type="entry name" value="Ubox_domain"/>
</dbReference>
<evidence type="ECO:0000256" key="3">
    <source>
        <dbReference type="RuleBase" id="RU369093"/>
    </source>
</evidence>
<evidence type="ECO:0000313" key="6">
    <source>
        <dbReference type="Proteomes" id="UP001457282"/>
    </source>
</evidence>
<evidence type="ECO:0000256" key="1">
    <source>
        <dbReference type="ARBA" id="ARBA00004906"/>
    </source>
</evidence>
<dbReference type="AlphaFoldDB" id="A0AAW1YCD4"/>
<proteinExistence type="predicted"/>
<accession>A0AAW1YCD4</accession>
<dbReference type="SUPFAM" id="SSF57850">
    <property type="entry name" value="RING/U-box"/>
    <property type="match status" value="1"/>
</dbReference>
<protein>
    <recommendedName>
        <fullName evidence="3 4">U-box domain-containing protein</fullName>
        <ecNumber evidence="3">2.3.2.27</ecNumber>
    </recommendedName>
    <alternativeName>
        <fullName evidence="3">RING-type E3 ubiquitin transferase PUB</fullName>
    </alternativeName>
</protein>
<dbReference type="InterPro" id="IPR045185">
    <property type="entry name" value="PUB22/23/24-like"/>
</dbReference>
<dbReference type="Proteomes" id="UP001457282">
    <property type="component" value="Unassembled WGS sequence"/>
</dbReference>
<keyword evidence="2 3" id="KW-0808">Transferase</keyword>
<evidence type="ECO:0000256" key="2">
    <source>
        <dbReference type="ARBA" id="ARBA00022679"/>
    </source>
</evidence>
<dbReference type="Gene3D" id="3.30.40.10">
    <property type="entry name" value="Zinc/RING finger domain, C3HC4 (zinc finger)"/>
    <property type="match status" value="1"/>
</dbReference>
<dbReference type="EMBL" id="JBEDUW010000002">
    <property type="protein sequence ID" value="KAK9946371.1"/>
    <property type="molecule type" value="Genomic_DNA"/>
</dbReference>
<reference evidence="5 6" key="1">
    <citation type="journal article" date="2023" name="G3 (Bethesda)">
        <title>A chromosome-length genome assembly and annotation of blackberry (Rubus argutus, cv. 'Hillquist').</title>
        <authorList>
            <person name="Bruna T."/>
            <person name="Aryal R."/>
            <person name="Dudchenko O."/>
            <person name="Sargent D.J."/>
            <person name="Mead D."/>
            <person name="Buti M."/>
            <person name="Cavallini A."/>
            <person name="Hytonen T."/>
            <person name="Andres J."/>
            <person name="Pham M."/>
            <person name="Weisz D."/>
            <person name="Mascagni F."/>
            <person name="Usai G."/>
            <person name="Natali L."/>
            <person name="Bassil N."/>
            <person name="Fernandez G.E."/>
            <person name="Lomsadze A."/>
            <person name="Armour M."/>
            <person name="Olukolu B."/>
            <person name="Poorten T."/>
            <person name="Britton C."/>
            <person name="Davik J."/>
            <person name="Ashrafi H."/>
            <person name="Aiden E.L."/>
            <person name="Borodovsky M."/>
            <person name="Worthington M."/>
        </authorList>
    </citation>
    <scope>NUCLEOTIDE SEQUENCE [LARGE SCALE GENOMIC DNA]</scope>
    <source>
        <strain evidence="5">PI 553951</strain>
    </source>
</reference>
<feature type="domain" description="U-box" evidence="4">
    <location>
        <begin position="32"/>
        <end position="62"/>
    </location>
</feature>
<evidence type="ECO:0000313" key="5">
    <source>
        <dbReference type="EMBL" id="KAK9946371.1"/>
    </source>
</evidence>